<organism evidence="1 2">
    <name type="scientific">Elysia crispata</name>
    <name type="common">lettuce slug</name>
    <dbReference type="NCBI Taxonomy" id="231223"/>
    <lineage>
        <taxon>Eukaryota</taxon>
        <taxon>Metazoa</taxon>
        <taxon>Spiralia</taxon>
        <taxon>Lophotrochozoa</taxon>
        <taxon>Mollusca</taxon>
        <taxon>Gastropoda</taxon>
        <taxon>Heterobranchia</taxon>
        <taxon>Euthyneura</taxon>
        <taxon>Panpulmonata</taxon>
        <taxon>Sacoglossa</taxon>
        <taxon>Placobranchoidea</taxon>
        <taxon>Plakobranchidae</taxon>
        <taxon>Elysia</taxon>
    </lineage>
</organism>
<proteinExistence type="predicted"/>
<reference evidence="1" key="1">
    <citation type="journal article" date="2023" name="G3 (Bethesda)">
        <title>A reference genome for the long-term kleptoplast-retaining sea slug Elysia crispata morphotype clarki.</title>
        <authorList>
            <person name="Eastman K.E."/>
            <person name="Pendleton A.L."/>
            <person name="Shaikh M.A."/>
            <person name="Suttiyut T."/>
            <person name="Ogas R."/>
            <person name="Tomko P."/>
            <person name="Gavelis G."/>
            <person name="Widhalm J.R."/>
            <person name="Wisecaver J.H."/>
        </authorList>
    </citation>
    <scope>NUCLEOTIDE SEQUENCE</scope>
    <source>
        <strain evidence="1">ECLA1</strain>
    </source>
</reference>
<gene>
    <name evidence="1" type="ORF">RRG08_050631</name>
</gene>
<dbReference type="Proteomes" id="UP001283361">
    <property type="component" value="Unassembled WGS sequence"/>
</dbReference>
<name>A0AAE0Z4N0_9GAST</name>
<comment type="caution">
    <text evidence="1">The sequence shown here is derived from an EMBL/GenBank/DDBJ whole genome shotgun (WGS) entry which is preliminary data.</text>
</comment>
<accession>A0AAE0Z4N0</accession>
<keyword evidence="2" id="KW-1185">Reference proteome</keyword>
<sequence length="181" mass="20416">MWLRRGRHDRTCSEISTGTSEARQSLCMLALARAGDVHLRLPTRSRPSAKNEESDRETDEFFTGKASLNIRDKACNQSDRAIGGHEYFSIQQVFTLLLISKAWNKPWNTLIFLSTPWKVKRGIPSLQSVVNETPNFNQVNYDIADSEESPFIERVVLLCASLDALPVSGRRVELNGCFQAT</sequence>
<dbReference type="AlphaFoldDB" id="A0AAE0Z4N0"/>
<dbReference type="EMBL" id="JAWDGP010004762">
    <property type="protein sequence ID" value="KAK3762056.1"/>
    <property type="molecule type" value="Genomic_DNA"/>
</dbReference>
<protein>
    <submittedName>
        <fullName evidence="1">Uncharacterized protein</fullName>
    </submittedName>
</protein>
<evidence type="ECO:0000313" key="2">
    <source>
        <dbReference type="Proteomes" id="UP001283361"/>
    </source>
</evidence>
<evidence type="ECO:0000313" key="1">
    <source>
        <dbReference type="EMBL" id="KAK3762056.1"/>
    </source>
</evidence>